<keyword evidence="3" id="KW-1185">Reference proteome</keyword>
<gene>
    <name evidence="2" type="ORF">EDM56_15180</name>
</gene>
<dbReference type="EMBL" id="RHHQ01000012">
    <property type="protein sequence ID" value="RNB87038.1"/>
    <property type="molecule type" value="Genomic_DNA"/>
</dbReference>
<feature type="signal peptide" evidence="1">
    <location>
        <begin position="1"/>
        <end position="23"/>
    </location>
</feature>
<feature type="chain" id="PRO_5018308031" description="SbsC C-terminal domain-containing protein" evidence="1">
    <location>
        <begin position="24"/>
        <end position="412"/>
    </location>
</feature>
<accession>A0A3M8DGA9</accession>
<evidence type="ECO:0000256" key="1">
    <source>
        <dbReference type="SAM" id="SignalP"/>
    </source>
</evidence>
<evidence type="ECO:0008006" key="4">
    <source>
        <dbReference type="Google" id="ProtNLM"/>
    </source>
</evidence>
<dbReference type="RefSeq" id="WP_122918736.1">
    <property type="nucleotide sequence ID" value="NZ_RHHQ01000012.1"/>
</dbReference>
<reference evidence="2 3" key="1">
    <citation type="submission" date="2018-10" db="EMBL/GenBank/DDBJ databases">
        <title>Phylogenomics of Brevibacillus.</title>
        <authorList>
            <person name="Dunlap C."/>
        </authorList>
    </citation>
    <scope>NUCLEOTIDE SEQUENCE [LARGE SCALE GENOMIC DNA]</scope>
    <source>
        <strain evidence="2 3">JCM 15716</strain>
    </source>
</reference>
<protein>
    <recommendedName>
        <fullName evidence="4">SbsC C-terminal domain-containing protein</fullName>
    </recommendedName>
</protein>
<proteinExistence type="predicted"/>
<dbReference type="OrthoDB" id="2475888at2"/>
<sequence length="412" mass="46918">MKLKKSILLLATLSLFTAIPASAASPIVEKMKKVDQQRIQAEQNEECTMGCRAARESYNWIGPTFYEMQLKNDQLTPEQLYILGKVKGLIQKEAEIIDLYEANERTPYNKVRDEVQATILDMLTYTAKMKEVSANDVKVLTYAVAKSRALYADASWKESWVVDRDTAYLYAYIDGVVAVLDRFMQDLPKFVDYIPGGSFSEYSWANSVAMRAIAEFTKSMEPNYHDTAQELYDTYARKSLNLALADTSLNLEYKMRNVTDIYNAYKAQLGTSYKNNLTAGTQEGLLTMLKQNNAAVKDNERYYQDYAMAIKLIDAYASQKEITTAAKKQLRLQWYQSFMAGLDKLDISIYKGDFYWYANYLATNDLKAFAQAQPAEMKKLAAKLLAKVKTEKNPRDAALYKKTVALLTKLSK</sequence>
<dbReference type="AlphaFoldDB" id="A0A3M8DGA9"/>
<organism evidence="2 3">
    <name type="scientific">Brevibacillus fluminis</name>
    <dbReference type="NCBI Taxonomy" id="511487"/>
    <lineage>
        <taxon>Bacteria</taxon>
        <taxon>Bacillati</taxon>
        <taxon>Bacillota</taxon>
        <taxon>Bacilli</taxon>
        <taxon>Bacillales</taxon>
        <taxon>Paenibacillaceae</taxon>
        <taxon>Brevibacillus</taxon>
    </lineage>
</organism>
<evidence type="ECO:0000313" key="2">
    <source>
        <dbReference type="EMBL" id="RNB87038.1"/>
    </source>
</evidence>
<evidence type="ECO:0000313" key="3">
    <source>
        <dbReference type="Proteomes" id="UP000271031"/>
    </source>
</evidence>
<comment type="caution">
    <text evidence="2">The sequence shown here is derived from an EMBL/GenBank/DDBJ whole genome shotgun (WGS) entry which is preliminary data.</text>
</comment>
<name>A0A3M8DGA9_9BACL</name>
<dbReference type="Proteomes" id="UP000271031">
    <property type="component" value="Unassembled WGS sequence"/>
</dbReference>
<keyword evidence="1" id="KW-0732">Signal</keyword>